<evidence type="ECO:0000313" key="1">
    <source>
        <dbReference type="EMBL" id="CDW19995.1"/>
    </source>
</evidence>
<dbReference type="AlphaFoldDB" id="A0A0K2T2G8"/>
<sequence length="84" mass="10085">MYYFAYIAPYNRGKTRYQPQLVPKNHITSIQFRFYTLRLTQSSLYSPQRVENWKEEVEEHMKSLNNKKMNMMKMGDCDSGYSDG</sequence>
<proteinExistence type="predicted"/>
<protein>
    <submittedName>
        <fullName evidence="1">Uncharacterized protein</fullName>
    </submittedName>
</protein>
<organism evidence="1">
    <name type="scientific">Lepeophtheirus salmonis</name>
    <name type="common">Salmon louse</name>
    <name type="synonym">Caligus salmonis</name>
    <dbReference type="NCBI Taxonomy" id="72036"/>
    <lineage>
        <taxon>Eukaryota</taxon>
        <taxon>Metazoa</taxon>
        <taxon>Ecdysozoa</taxon>
        <taxon>Arthropoda</taxon>
        <taxon>Crustacea</taxon>
        <taxon>Multicrustacea</taxon>
        <taxon>Hexanauplia</taxon>
        <taxon>Copepoda</taxon>
        <taxon>Siphonostomatoida</taxon>
        <taxon>Caligidae</taxon>
        <taxon>Lepeophtheirus</taxon>
    </lineage>
</organism>
<reference evidence="1" key="1">
    <citation type="submission" date="2014-05" db="EMBL/GenBank/DDBJ databases">
        <authorList>
            <person name="Chronopoulou M."/>
        </authorList>
    </citation>
    <scope>NUCLEOTIDE SEQUENCE</scope>
    <source>
        <tissue evidence="1">Whole organism</tissue>
    </source>
</reference>
<dbReference type="EMBL" id="HACA01002634">
    <property type="protein sequence ID" value="CDW19995.1"/>
    <property type="molecule type" value="Transcribed_RNA"/>
</dbReference>
<name>A0A0K2T2G8_LEPSM</name>
<accession>A0A0K2T2G8</accession>